<evidence type="ECO:0000313" key="2">
    <source>
        <dbReference type="EMBL" id="SDW72494.1"/>
    </source>
</evidence>
<keyword evidence="1" id="KW-0472">Membrane</keyword>
<keyword evidence="1" id="KW-0812">Transmembrane</keyword>
<keyword evidence="1" id="KW-1133">Transmembrane helix</keyword>
<feature type="transmembrane region" description="Helical" evidence="1">
    <location>
        <begin position="69"/>
        <end position="93"/>
    </location>
</feature>
<feature type="transmembrane region" description="Helical" evidence="1">
    <location>
        <begin position="9"/>
        <end position="32"/>
    </location>
</feature>
<keyword evidence="3" id="KW-1185">Reference proteome</keyword>
<dbReference type="OrthoDB" id="7874370at2"/>
<sequence>MPKGQLRLFLIYAGIFMLALIAAWVTLSILLADIAGGQWLLLFLPPLCGMAVFHALFPLISRIRLGTDFLFVGGGLVYGLGTIMAAAVNFGLLDANVAVVFWLAGVFGPGWWLIAARAEAAGYFR</sequence>
<gene>
    <name evidence="2" type="ORF">SAMN04488238_103190</name>
</gene>
<dbReference type="EMBL" id="FNOM01000003">
    <property type="protein sequence ID" value="SDW72494.1"/>
    <property type="molecule type" value="Genomic_DNA"/>
</dbReference>
<reference evidence="2 3" key="1">
    <citation type="submission" date="2016-10" db="EMBL/GenBank/DDBJ databases">
        <authorList>
            <person name="de Groot N.N."/>
        </authorList>
    </citation>
    <scope>NUCLEOTIDE SEQUENCE [LARGE SCALE GENOMIC DNA]</scope>
    <source>
        <strain evidence="2 3">CGMCC 1.8894</strain>
    </source>
</reference>
<proteinExistence type="predicted"/>
<name>A0A1H2VX10_9RHOB</name>
<evidence type="ECO:0000313" key="3">
    <source>
        <dbReference type="Proteomes" id="UP000198539"/>
    </source>
</evidence>
<protein>
    <submittedName>
        <fullName evidence="2">Uncharacterized protein</fullName>
    </submittedName>
</protein>
<evidence type="ECO:0000256" key="1">
    <source>
        <dbReference type="SAM" id="Phobius"/>
    </source>
</evidence>
<dbReference type="Proteomes" id="UP000198539">
    <property type="component" value="Unassembled WGS sequence"/>
</dbReference>
<dbReference type="AlphaFoldDB" id="A0A1H2VX10"/>
<accession>A0A1H2VX10</accession>
<dbReference type="STRING" id="564137.SAMN04488238_103190"/>
<feature type="transmembrane region" description="Helical" evidence="1">
    <location>
        <begin position="99"/>
        <end position="116"/>
    </location>
</feature>
<feature type="transmembrane region" description="Helical" evidence="1">
    <location>
        <begin position="38"/>
        <end position="57"/>
    </location>
</feature>
<organism evidence="2 3">
    <name type="scientific">Roseicitreum antarcticum</name>
    <dbReference type="NCBI Taxonomy" id="564137"/>
    <lineage>
        <taxon>Bacteria</taxon>
        <taxon>Pseudomonadati</taxon>
        <taxon>Pseudomonadota</taxon>
        <taxon>Alphaproteobacteria</taxon>
        <taxon>Rhodobacterales</taxon>
        <taxon>Paracoccaceae</taxon>
        <taxon>Roseicitreum</taxon>
    </lineage>
</organism>
<dbReference type="RefSeq" id="WP_092886639.1">
    <property type="nucleotide sequence ID" value="NZ_CP061498.1"/>
</dbReference>